<evidence type="ECO:0000259" key="1">
    <source>
        <dbReference type="Pfam" id="PF14130"/>
    </source>
</evidence>
<reference evidence="2 3" key="1">
    <citation type="submission" date="2017-06" db="EMBL/GenBank/DDBJ databases">
        <title>Draft genome sequence of Fusobacterium nucleatum subsp. polymorphum KCOM 1271 (=ChDC F305).</title>
        <authorList>
            <person name="Kook J.-K."/>
            <person name="Park S.-N."/>
            <person name="Lim Y.K."/>
            <person name="Roh H."/>
        </authorList>
    </citation>
    <scope>NUCLEOTIDE SEQUENCE [LARGE SCALE GENOMIC DNA]</scope>
    <source>
        <strain evidence="3">KCOM 1271 (ChDC F305)</strain>
    </source>
</reference>
<evidence type="ECO:0000313" key="2">
    <source>
        <dbReference type="EMBL" id="PHI06158.1"/>
    </source>
</evidence>
<protein>
    <recommendedName>
        <fullName evidence="1">CD-NTase associated protein 4-like DNA endonuclease domain-containing protein</fullName>
    </recommendedName>
</protein>
<proteinExistence type="predicted"/>
<dbReference type="Proteomes" id="UP000224182">
    <property type="component" value="Unassembled WGS sequence"/>
</dbReference>
<name>A0A2C6C5L7_FUSNP</name>
<sequence length="333" mass="39411">MSLKNDLEKYENQKKEGGTSSLKGYNFQAYVGIYYMFTLYKNAKKFKIFFEKDDDIVLETDNKKYKIQCKTSTISLTYISKKKKHKSLDIEESIVEKLISKKEFYKYVLAFPLEKYSKELKNQLDEVDDEYIGLTCFKLKENPKDFLEIFSKNNVEINSFIFQEIPFSHKVDNAFCYLKGHLSNSNSKKMININDDQLNALLGAIMRVSSKETKDNYFTDEKILNIENINKNEKILDEILDEIFNGTNISQKYILRARKEVYFNNKLLIEKRLLEYNLEKYNVDISSKEFFYKNLENIKKMETGLENFEISWYILDTILKSILEEVNKCGNIN</sequence>
<dbReference type="EMBL" id="NIRN01000001">
    <property type="protein sequence ID" value="PHI06158.1"/>
    <property type="molecule type" value="Genomic_DNA"/>
</dbReference>
<dbReference type="Pfam" id="PF14130">
    <property type="entry name" value="Cap4_nuclease"/>
    <property type="match status" value="1"/>
</dbReference>
<dbReference type="InterPro" id="IPR025382">
    <property type="entry name" value="Cap4-like_endonuclease_dom"/>
</dbReference>
<dbReference type="AlphaFoldDB" id="A0A2C6C5L7"/>
<dbReference type="RefSeq" id="WP_098973750.1">
    <property type="nucleotide sequence ID" value="NZ_CP077110.1"/>
</dbReference>
<organism evidence="2 3">
    <name type="scientific">Fusobacterium nucleatum subsp. polymorphum</name>
    <name type="common">Fusobacterium polymorphum</name>
    <dbReference type="NCBI Taxonomy" id="76857"/>
    <lineage>
        <taxon>Bacteria</taxon>
        <taxon>Fusobacteriati</taxon>
        <taxon>Fusobacteriota</taxon>
        <taxon>Fusobacteriia</taxon>
        <taxon>Fusobacteriales</taxon>
        <taxon>Fusobacteriaceae</taxon>
        <taxon>Fusobacterium</taxon>
    </lineage>
</organism>
<feature type="domain" description="CD-NTase associated protein 4-like DNA endonuclease" evidence="1">
    <location>
        <begin position="17"/>
        <end position="206"/>
    </location>
</feature>
<evidence type="ECO:0000313" key="3">
    <source>
        <dbReference type="Proteomes" id="UP000224182"/>
    </source>
</evidence>
<gene>
    <name evidence="2" type="ORF">CBG54_03500</name>
</gene>
<accession>A0A2C6C5L7</accession>
<dbReference type="GO" id="GO:0004518">
    <property type="term" value="F:nuclease activity"/>
    <property type="evidence" value="ECO:0007669"/>
    <property type="project" value="InterPro"/>
</dbReference>
<comment type="caution">
    <text evidence="2">The sequence shown here is derived from an EMBL/GenBank/DDBJ whole genome shotgun (WGS) entry which is preliminary data.</text>
</comment>